<gene>
    <name evidence="1" type="ORF">ALECFALPRED_003872</name>
</gene>
<evidence type="ECO:0000313" key="1">
    <source>
        <dbReference type="EMBL" id="CAF9907766.1"/>
    </source>
</evidence>
<accession>A0A8H3EIH8</accession>
<sequence length="535" mass="60405">MRRAIFQLNGAEQEEMKGFLVWLMAGQGHDFSIVSATVFSIAESMRKAGAHLSTGGERQYESEPIVRYVQNAGPIDTFMDRHEKEDPFQARKDLKLRAQQESFPMNHPEYMIDATTLKRPVLNRMEMFWTMGCEAAEKMKLTPTPEPKLPFGPASDIYYVLDVEDPTRNKFVVMLSMMVDHGFPVATHSILLAHEKLTQGLESERVQWLHAHKAREYLQRETGKPSRNPENMELWVQYQALVFGFYYKLLEPLISFEYVQQDVFFRGLWGYGSTTFLGMCAHFAWTIQESRSISRTQVLYMLATMYNGRPKPYSQTNSSNGLIGVLGTISVLALPLLCTTDIPEKIARLAVIDLPVVDLMSDSRELHSRQYQSIDFIRTAMAPPRQITPRGPMKTWSVHAKLGKLFGEESKDIMMAARCDGTLVGWFGPLAADFTFLSSCYQNQRHANEKGFEDDSMINGHEILDEHWQNDQVLRPLQEDSIGQFCIVNSRGSATLRYAATGFFANAGEDIGIPSDDVSAAYGRVEAQGAGVVTA</sequence>
<dbReference type="AlphaFoldDB" id="A0A8H3EIH8"/>
<evidence type="ECO:0000313" key="2">
    <source>
        <dbReference type="Proteomes" id="UP000664203"/>
    </source>
</evidence>
<keyword evidence="2" id="KW-1185">Reference proteome</keyword>
<comment type="caution">
    <text evidence="1">The sequence shown here is derived from an EMBL/GenBank/DDBJ whole genome shotgun (WGS) entry which is preliminary data.</text>
</comment>
<dbReference type="OrthoDB" id="5232280at2759"/>
<dbReference type="EMBL" id="CAJPDR010000024">
    <property type="protein sequence ID" value="CAF9907766.1"/>
    <property type="molecule type" value="Genomic_DNA"/>
</dbReference>
<proteinExistence type="predicted"/>
<dbReference type="Proteomes" id="UP000664203">
    <property type="component" value="Unassembled WGS sequence"/>
</dbReference>
<name>A0A8H3EIH8_9LECA</name>
<reference evidence="1" key="1">
    <citation type="submission" date="2021-03" db="EMBL/GenBank/DDBJ databases">
        <authorList>
            <person name="Tagirdzhanova G."/>
        </authorList>
    </citation>
    <scope>NUCLEOTIDE SEQUENCE</scope>
</reference>
<organism evidence="1 2">
    <name type="scientific">Alectoria fallacina</name>
    <dbReference type="NCBI Taxonomy" id="1903189"/>
    <lineage>
        <taxon>Eukaryota</taxon>
        <taxon>Fungi</taxon>
        <taxon>Dikarya</taxon>
        <taxon>Ascomycota</taxon>
        <taxon>Pezizomycotina</taxon>
        <taxon>Lecanoromycetes</taxon>
        <taxon>OSLEUM clade</taxon>
        <taxon>Lecanoromycetidae</taxon>
        <taxon>Lecanorales</taxon>
        <taxon>Lecanorineae</taxon>
        <taxon>Parmeliaceae</taxon>
        <taxon>Alectoria</taxon>
    </lineage>
</organism>
<protein>
    <submittedName>
        <fullName evidence="1">Uncharacterized protein</fullName>
    </submittedName>
</protein>